<evidence type="ECO:0000313" key="3">
    <source>
        <dbReference type="Proteomes" id="UP000604083"/>
    </source>
</evidence>
<dbReference type="Proteomes" id="UP000604083">
    <property type="component" value="Unassembled WGS sequence"/>
</dbReference>
<evidence type="ECO:0000259" key="1">
    <source>
        <dbReference type="Pfam" id="PF07589"/>
    </source>
</evidence>
<name>A0A934VLW0_9BACT</name>
<reference evidence="2" key="1">
    <citation type="submission" date="2021-01" db="EMBL/GenBank/DDBJ databases">
        <title>Modified the classification status of verrucomicrobia.</title>
        <authorList>
            <person name="Feng X."/>
        </authorList>
    </citation>
    <scope>NUCLEOTIDE SEQUENCE</scope>
    <source>
        <strain evidence="2">KCTC 12986</strain>
    </source>
</reference>
<gene>
    <name evidence="2" type="ORF">JIN78_05390</name>
</gene>
<comment type="caution">
    <text evidence="2">The sequence shown here is derived from an EMBL/GenBank/DDBJ whole genome shotgun (WGS) entry which is preliminary data.</text>
</comment>
<dbReference type="InterPro" id="IPR013424">
    <property type="entry name" value="Ice-binding_C"/>
</dbReference>
<evidence type="ECO:0000313" key="2">
    <source>
        <dbReference type="EMBL" id="MBK1833491.1"/>
    </source>
</evidence>
<accession>A0A934VLW0</accession>
<dbReference type="EMBL" id="JAENIO010000009">
    <property type="protein sequence ID" value="MBK1833491.1"/>
    <property type="molecule type" value="Genomic_DNA"/>
</dbReference>
<dbReference type="NCBIfam" id="TIGR02595">
    <property type="entry name" value="PEP_CTERM"/>
    <property type="match status" value="1"/>
</dbReference>
<keyword evidence="3" id="KW-1185">Reference proteome</keyword>
<organism evidence="2 3">
    <name type="scientific">Roseibacillus ishigakijimensis</name>
    <dbReference type="NCBI Taxonomy" id="454146"/>
    <lineage>
        <taxon>Bacteria</taxon>
        <taxon>Pseudomonadati</taxon>
        <taxon>Verrucomicrobiota</taxon>
        <taxon>Verrucomicrobiia</taxon>
        <taxon>Verrucomicrobiales</taxon>
        <taxon>Verrucomicrobiaceae</taxon>
        <taxon>Roseibacillus</taxon>
    </lineage>
</organism>
<protein>
    <submittedName>
        <fullName evidence="2">PEP-CTERM sorting domain-containing protein</fullName>
    </submittedName>
</protein>
<dbReference type="AlphaFoldDB" id="A0A934VLW0"/>
<dbReference type="Pfam" id="PF07589">
    <property type="entry name" value="PEP-CTERM"/>
    <property type="match status" value="1"/>
</dbReference>
<feature type="domain" description="Ice-binding protein C-terminal" evidence="1">
    <location>
        <begin position="218"/>
        <end position="239"/>
    </location>
</feature>
<dbReference type="RefSeq" id="WP_200390923.1">
    <property type="nucleotide sequence ID" value="NZ_JAENIO010000009.1"/>
</dbReference>
<proteinExistence type="predicted"/>
<sequence length="241" mass="24642">MKIPFSFVLLPALLPQVQGASMAIDFTRNNNSVATSYADYQANDANLETGGAFEQRSGTTAAPFSDLNSTTFGAFTVTASGQATSVSAAGAAAWTDNTPILEGYLYVDTNGLPGATPTITIAGLAALGAGQTATLTMYGIGDNIGQSSTLTVNYAGSPIFTGTTVYNGAGEARTSSTGSVPFLQTAFVTDGVTDEVSFVVSENGNRYFALNGFSLSVVPEPSSTALLALAGSALLLRRRKG</sequence>